<keyword evidence="2" id="KW-0238">DNA-binding</keyword>
<keyword evidence="3" id="KW-1185">Reference proteome</keyword>
<accession>A0A4U1D6Z7</accession>
<protein>
    <submittedName>
        <fullName evidence="2">AbrB/MazE/SpoVT family DNA-binding domain-containing protein</fullName>
    </submittedName>
</protein>
<reference evidence="2 3" key="1">
    <citation type="journal article" date="2011" name="J. Microbiol.">
        <title>Bacillus kyonggiensis sp. nov., isolated from soil of a lettuce field.</title>
        <authorList>
            <person name="Dong K."/>
            <person name="Lee S."/>
        </authorList>
    </citation>
    <scope>NUCLEOTIDE SEQUENCE [LARGE SCALE GENOMIC DNA]</scope>
    <source>
        <strain evidence="2 3">NB22</strain>
    </source>
</reference>
<dbReference type="GO" id="GO:0003677">
    <property type="term" value="F:DNA binding"/>
    <property type="evidence" value="ECO:0007669"/>
    <property type="project" value="UniProtKB-KW"/>
</dbReference>
<dbReference type="Proteomes" id="UP000307756">
    <property type="component" value="Unassembled WGS sequence"/>
</dbReference>
<feature type="domain" description="SpoVT-AbrB" evidence="1">
    <location>
        <begin position="21"/>
        <end position="64"/>
    </location>
</feature>
<dbReference type="InterPro" id="IPR037914">
    <property type="entry name" value="SpoVT-AbrB_sf"/>
</dbReference>
<dbReference type="RefSeq" id="WP_136831409.1">
    <property type="nucleotide sequence ID" value="NZ_SWBM01000002.1"/>
</dbReference>
<organism evidence="2 3">
    <name type="scientific">Robertmurraya kyonggiensis</name>
    <dbReference type="NCBI Taxonomy" id="1037680"/>
    <lineage>
        <taxon>Bacteria</taxon>
        <taxon>Bacillati</taxon>
        <taxon>Bacillota</taxon>
        <taxon>Bacilli</taxon>
        <taxon>Bacillales</taxon>
        <taxon>Bacillaceae</taxon>
        <taxon>Robertmurraya</taxon>
    </lineage>
</organism>
<dbReference type="InterPro" id="IPR007159">
    <property type="entry name" value="SpoVT-AbrB_dom"/>
</dbReference>
<dbReference type="OrthoDB" id="71707at2"/>
<proteinExistence type="predicted"/>
<evidence type="ECO:0000313" key="2">
    <source>
        <dbReference type="EMBL" id="TKC16967.1"/>
    </source>
</evidence>
<gene>
    <name evidence="2" type="ORF">FA727_12950</name>
</gene>
<comment type="caution">
    <text evidence="2">The sequence shown here is derived from an EMBL/GenBank/DDBJ whole genome shotgun (WGS) entry which is preliminary data.</text>
</comment>
<dbReference type="SMART" id="SM00966">
    <property type="entry name" value="SpoVT_AbrB"/>
    <property type="match status" value="1"/>
</dbReference>
<dbReference type="AlphaFoldDB" id="A0A4U1D6Z7"/>
<evidence type="ECO:0000313" key="3">
    <source>
        <dbReference type="Proteomes" id="UP000307756"/>
    </source>
</evidence>
<sequence>MKLQIENGASEFGNIREYRDIKITSKRQLTIPKAFFDYLGIEETVQAYLLDDCILIKPEQKKSVQEQDIEAILRKVMDEGYSGNELLDEFTRRVKEYNSFLDDRIDGFLNDITSDAVSEDDEGEDFNGLDIFFDEETGKNLEKDGEEQ</sequence>
<dbReference type="SUPFAM" id="SSF89447">
    <property type="entry name" value="AbrB/MazE/MraZ-like"/>
    <property type="match status" value="1"/>
</dbReference>
<name>A0A4U1D6Z7_9BACI</name>
<evidence type="ECO:0000259" key="1">
    <source>
        <dbReference type="SMART" id="SM00966"/>
    </source>
</evidence>
<dbReference type="EMBL" id="SWBM01000002">
    <property type="protein sequence ID" value="TKC16967.1"/>
    <property type="molecule type" value="Genomic_DNA"/>
</dbReference>